<keyword evidence="1" id="KW-0032">Aminotransferase</keyword>
<accession>A0AAX6ILZ1</accession>
<dbReference type="Proteomes" id="UP001140949">
    <property type="component" value="Unassembled WGS sequence"/>
</dbReference>
<evidence type="ECO:0000313" key="2">
    <source>
        <dbReference type="Proteomes" id="UP001140949"/>
    </source>
</evidence>
<proteinExistence type="predicted"/>
<organism evidence="1 2">
    <name type="scientific">Iris pallida</name>
    <name type="common">Sweet iris</name>
    <dbReference type="NCBI Taxonomy" id="29817"/>
    <lineage>
        <taxon>Eukaryota</taxon>
        <taxon>Viridiplantae</taxon>
        <taxon>Streptophyta</taxon>
        <taxon>Embryophyta</taxon>
        <taxon>Tracheophyta</taxon>
        <taxon>Spermatophyta</taxon>
        <taxon>Magnoliopsida</taxon>
        <taxon>Liliopsida</taxon>
        <taxon>Asparagales</taxon>
        <taxon>Iridaceae</taxon>
        <taxon>Iridoideae</taxon>
        <taxon>Irideae</taxon>
        <taxon>Iris</taxon>
    </lineage>
</organism>
<evidence type="ECO:0000313" key="1">
    <source>
        <dbReference type="EMBL" id="KAJ6854259.1"/>
    </source>
</evidence>
<dbReference type="Gene3D" id="3.90.1150.10">
    <property type="entry name" value="Aspartate Aminotransferase, domain 1"/>
    <property type="match status" value="1"/>
</dbReference>
<dbReference type="GO" id="GO:0008483">
    <property type="term" value="F:transaminase activity"/>
    <property type="evidence" value="ECO:0007669"/>
    <property type="project" value="UniProtKB-KW"/>
</dbReference>
<keyword evidence="2" id="KW-1185">Reference proteome</keyword>
<gene>
    <name evidence="1" type="ORF">M6B38_102140</name>
</gene>
<sequence length="89" mass="10124">MSSFNASLQFLYHPYLVHALDDAFNSLEGVTCKKSSRGAMYLFPRLDLLVIEAAKATKIAPDAFFARHNWNCCKFLDLDFGRCTYILPL</sequence>
<reference evidence="1" key="1">
    <citation type="journal article" date="2023" name="GigaByte">
        <title>Genome assembly of the bearded iris, Iris pallida Lam.</title>
        <authorList>
            <person name="Bruccoleri R.E."/>
            <person name="Oakeley E.J."/>
            <person name="Faust A.M.E."/>
            <person name="Altorfer M."/>
            <person name="Dessus-Babus S."/>
            <person name="Burckhardt D."/>
            <person name="Oertli M."/>
            <person name="Naumann U."/>
            <person name="Petersen F."/>
            <person name="Wong J."/>
        </authorList>
    </citation>
    <scope>NUCLEOTIDE SEQUENCE</scope>
    <source>
        <strain evidence="1">GSM-AAB239-AS_SAM_17_03QT</strain>
    </source>
</reference>
<comment type="caution">
    <text evidence="1">The sequence shown here is derived from an EMBL/GenBank/DDBJ whole genome shotgun (WGS) entry which is preliminary data.</text>
</comment>
<dbReference type="InterPro" id="IPR015422">
    <property type="entry name" value="PyrdxlP-dep_Trfase_small"/>
</dbReference>
<name>A0AAX6ILZ1_IRIPA</name>
<dbReference type="AlphaFoldDB" id="A0AAX6ILZ1"/>
<keyword evidence="1" id="KW-0808">Transferase</keyword>
<dbReference type="EMBL" id="JANAVB010000194">
    <property type="protein sequence ID" value="KAJ6854259.1"/>
    <property type="molecule type" value="Genomic_DNA"/>
</dbReference>
<reference evidence="1" key="2">
    <citation type="submission" date="2023-04" db="EMBL/GenBank/DDBJ databases">
        <authorList>
            <person name="Bruccoleri R.E."/>
            <person name="Oakeley E.J."/>
            <person name="Faust A.-M."/>
            <person name="Dessus-Babus S."/>
            <person name="Altorfer M."/>
            <person name="Burckhardt D."/>
            <person name="Oertli M."/>
            <person name="Naumann U."/>
            <person name="Petersen F."/>
            <person name="Wong J."/>
        </authorList>
    </citation>
    <scope>NUCLEOTIDE SEQUENCE</scope>
    <source>
        <strain evidence="1">GSM-AAB239-AS_SAM_17_03QT</strain>
        <tissue evidence="1">Leaf</tissue>
    </source>
</reference>
<protein>
    <submittedName>
        <fullName evidence="1">Alanine aminotransferase 2</fullName>
    </submittedName>
</protein>